<reference evidence="2" key="1">
    <citation type="journal article" date="2006" name="PLoS Biol.">
        <title>Macronuclear genome sequence of the ciliate Tetrahymena thermophila, a model eukaryote.</title>
        <authorList>
            <person name="Eisen J.A."/>
            <person name="Coyne R.S."/>
            <person name="Wu M."/>
            <person name="Wu D."/>
            <person name="Thiagarajan M."/>
            <person name="Wortman J.R."/>
            <person name="Badger J.H."/>
            <person name="Ren Q."/>
            <person name="Amedeo P."/>
            <person name="Jones K.M."/>
            <person name="Tallon L.J."/>
            <person name="Delcher A.L."/>
            <person name="Salzberg S.L."/>
            <person name="Silva J.C."/>
            <person name="Haas B.J."/>
            <person name="Majoros W.H."/>
            <person name="Farzad M."/>
            <person name="Carlton J.M."/>
            <person name="Smith R.K. Jr."/>
            <person name="Garg J."/>
            <person name="Pearlman R.E."/>
            <person name="Karrer K.M."/>
            <person name="Sun L."/>
            <person name="Manning G."/>
            <person name="Elde N.C."/>
            <person name="Turkewitz A.P."/>
            <person name="Asai D.J."/>
            <person name="Wilkes D.E."/>
            <person name="Wang Y."/>
            <person name="Cai H."/>
            <person name="Collins K."/>
            <person name="Stewart B.A."/>
            <person name="Lee S.R."/>
            <person name="Wilamowska K."/>
            <person name="Weinberg Z."/>
            <person name="Ruzzo W.L."/>
            <person name="Wloga D."/>
            <person name="Gaertig J."/>
            <person name="Frankel J."/>
            <person name="Tsao C.-C."/>
            <person name="Gorovsky M.A."/>
            <person name="Keeling P.J."/>
            <person name="Waller R.F."/>
            <person name="Patron N.J."/>
            <person name="Cherry J.M."/>
            <person name="Stover N.A."/>
            <person name="Krieger C.J."/>
            <person name="del Toro C."/>
            <person name="Ryder H.F."/>
            <person name="Williamson S.C."/>
            <person name="Barbeau R.A."/>
            <person name="Hamilton E.P."/>
            <person name="Orias E."/>
        </authorList>
    </citation>
    <scope>NUCLEOTIDE SEQUENCE [LARGE SCALE GENOMIC DNA]</scope>
    <source>
        <strain evidence="2">SB210</strain>
    </source>
</reference>
<keyword evidence="2" id="KW-1185">Reference proteome</keyword>
<evidence type="ECO:0000313" key="2">
    <source>
        <dbReference type="Proteomes" id="UP000009168"/>
    </source>
</evidence>
<dbReference type="GeneID" id="7840033"/>
<protein>
    <submittedName>
        <fullName evidence="1">Uncharacterized protein</fullName>
    </submittedName>
</protein>
<dbReference type="RefSeq" id="XP_001021698.2">
    <property type="nucleotide sequence ID" value="XM_001021698.2"/>
</dbReference>
<name>I7MGH5_TETTS</name>
<dbReference type="AlphaFoldDB" id="I7MGH5"/>
<dbReference type="InParanoid" id="I7MGH5"/>
<accession>I7MGH5</accession>
<organism evidence="1 2">
    <name type="scientific">Tetrahymena thermophila (strain SB210)</name>
    <dbReference type="NCBI Taxonomy" id="312017"/>
    <lineage>
        <taxon>Eukaryota</taxon>
        <taxon>Sar</taxon>
        <taxon>Alveolata</taxon>
        <taxon>Ciliophora</taxon>
        <taxon>Intramacronucleata</taxon>
        <taxon>Oligohymenophorea</taxon>
        <taxon>Hymenostomatida</taxon>
        <taxon>Tetrahymenina</taxon>
        <taxon>Tetrahymenidae</taxon>
        <taxon>Tetrahymena</taxon>
    </lineage>
</organism>
<sequence>MGDQNSVLSQSFYLRLQPDRKISISIRYNKKPNGPFLQKDELSMYKQSFDQQIQQRSMSLNKSNLLSRRNSSSASKKNTLQQLLFKQIEQKPKENESINNSNQQLTTPRKNILNLQFKQETNQQINQILSNNKQKNAITKFKSFLINKQKILNKTEVQTSFDDENDILTYDSPLKSKNQTEVSNVMYTSPDVNQITPPRCGTASKQVRRRYSNQLLNSVMKDKNRSYSHQNKIIDCKQISSQQQENTASPYQDIKSANDIDKEFEIENNSQFKESLINQDFIQYFRFFNKKFIEDNLKVSLETDKKMQELNQIESTCSADVMMRIQIPEKSIENLQKYESQWKQHYKVQYRYQDLTQSNKKLPFNQFSQKYNLSQLIYTPYDLFILIEDISVQYTKRAVEFLLLNSYENDRVCLIYVQNDEIYNTPLLNCNQQNKNYLKNIIQNIQCGNLKQEHKVSIFERLKNLIEQRFEVNFLTQAIWFTHGVSLKQTTQITYKYNLIDKKYRFQVSIFEYIDDNLKSFINKLAFQSSGNYYLIPSHSNQSEQIPFVAETLCQIKKTISFKCSGMVRRLTELEYAQYNQNQIKNAILPKMQIIQKYGGQKVWKEDTIFQGNQILIPYLQHDSDYKYYINYQFQLEQQRKYNQIEDQNIPILKVVCLCFLDQIKNSDYIFKQSSLELQFNIKTLNNQISEEPLKNNQDNSADQIIPEQIVEQIEEQSFFQLKYNCISLLSSLTNVKDISYIRNQLSKIQDSFLKSQEQHLKTDQYEVSKILSLLSELNIFAQQSSVHYCNIMIESVVYSLLRSKNPYFQQQ</sequence>
<gene>
    <name evidence="1" type="ORF">TTHERM_00151650</name>
</gene>
<dbReference type="KEGG" id="tet:TTHERM_00151650"/>
<dbReference type="Proteomes" id="UP000009168">
    <property type="component" value="Unassembled WGS sequence"/>
</dbReference>
<proteinExistence type="predicted"/>
<dbReference type="EMBL" id="GG662603">
    <property type="protein sequence ID" value="EAS01452.2"/>
    <property type="molecule type" value="Genomic_DNA"/>
</dbReference>
<evidence type="ECO:0000313" key="1">
    <source>
        <dbReference type="EMBL" id="EAS01452.2"/>
    </source>
</evidence>